<gene>
    <name evidence="6" type="ORF">HU200_043121</name>
</gene>
<feature type="disulfide bond" evidence="3">
    <location>
        <begin position="200"/>
        <end position="284"/>
    </location>
</feature>
<dbReference type="PROSITE" id="PS00316">
    <property type="entry name" value="THAUMATIN_1"/>
    <property type="match status" value="1"/>
</dbReference>
<comment type="caution">
    <text evidence="6">The sequence shown here is derived from an EMBL/GenBank/DDBJ whole genome shotgun (WGS) entry which is preliminary data.</text>
</comment>
<evidence type="ECO:0000256" key="2">
    <source>
        <dbReference type="ARBA" id="ARBA00023157"/>
    </source>
</evidence>
<dbReference type="FunFam" id="2.60.110.10:FF:000002">
    <property type="entry name" value="Thaumatin-like protein 1a"/>
    <property type="match status" value="1"/>
</dbReference>
<comment type="similarity">
    <text evidence="1">Belongs to the thaumatin family.</text>
</comment>
<dbReference type="PANTHER" id="PTHR31048">
    <property type="entry name" value="OS03G0233200 PROTEIN"/>
    <property type="match status" value="1"/>
</dbReference>
<feature type="disulfide bond" evidence="3">
    <location>
        <begin position="144"/>
        <end position="150"/>
    </location>
</feature>
<sequence length="299" mass="30751">MDHGSGRQQQTRTSSPISRPPPERNNTIGPPPRSSAHSPSLVSASKAAAMAMAMRAMAAAALLLLVATGASAATLALYNRCGETVWPGIQPSAGKELLARGGLQLAPGHATSIRLPTGWSGRVWGRQGCRFDAAGRGRCATGDCGGTLYCNGAGGAPPATLAEITLGATAMAKDFYDVSLVDGYNIPMAMTPVHGSGANCVPAGCVSDLNRVCPQGLAVRGGEGNRVVACRSACAAYGAPQYCCTGEFGSPQQCKPTAYSRLFKSACPKAYSYAYDDPSSILTCSAGASYVVTFCPHHR</sequence>
<feature type="disulfide bond" evidence="3">
    <location>
        <begin position="234"/>
        <end position="243"/>
    </location>
</feature>
<dbReference type="CDD" id="cd09218">
    <property type="entry name" value="TLP-PA"/>
    <property type="match status" value="1"/>
</dbReference>
<dbReference type="EMBL" id="JACEFO010002056">
    <property type="protein sequence ID" value="KAF8687429.1"/>
    <property type="molecule type" value="Genomic_DNA"/>
</dbReference>
<evidence type="ECO:0000313" key="6">
    <source>
        <dbReference type="EMBL" id="KAF8687429.1"/>
    </source>
</evidence>
<evidence type="ECO:0000256" key="3">
    <source>
        <dbReference type="PIRSR" id="PIRSR002703-1"/>
    </source>
</evidence>
<keyword evidence="2 3" id="KW-1015">Disulfide bond</keyword>
<accession>A0A835B470</accession>
<feature type="compositionally biased region" description="Polar residues" evidence="4">
    <location>
        <begin position="1"/>
        <end position="10"/>
    </location>
</feature>
<dbReference type="OrthoDB" id="430315at2759"/>
<dbReference type="InterPro" id="IPR001938">
    <property type="entry name" value="Thaumatin"/>
</dbReference>
<keyword evidence="5" id="KW-0812">Transmembrane</keyword>
<dbReference type="InterPro" id="IPR037176">
    <property type="entry name" value="Osmotin/thaumatin-like_sf"/>
</dbReference>
<organism evidence="6 7">
    <name type="scientific">Digitaria exilis</name>
    <dbReference type="NCBI Taxonomy" id="1010633"/>
    <lineage>
        <taxon>Eukaryota</taxon>
        <taxon>Viridiplantae</taxon>
        <taxon>Streptophyta</taxon>
        <taxon>Embryophyta</taxon>
        <taxon>Tracheophyta</taxon>
        <taxon>Spermatophyta</taxon>
        <taxon>Magnoliopsida</taxon>
        <taxon>Liliopsida</taxon>
        <taxon>Poales</taxon>
        <taxon>Poaceae</taxon>
        <taxon>PACMAD clade</taxon>
        <taxon>Panicoideae</taxon>
        <taxon>Panicodae</taxon>
        <taxon>Paniceae</taxon>
        <taxon>Anthephorinae</taxon>
        <taxon>Digitaria</taxon>
    </lineage>
</organism>
<feature type="transmembrane region" description="Helical" evidence="5">
    <location>
        <begin position="56"/>
        <end position="78"/>
    </location>
</feature>
<dbReference type="PRINTS" id="PR00347">
    <property type="entry name" value="THAUMATIN"/>
</dbReference>
<name>A0A835B470_9POAL</name>
<feature type="disulfide bond" evidence="3">
    <location>
        <begin position="129"/>
        <end position="139"/>
    </location>
</feature>
<reference evidence="6" key="1">
    <citation type="submission" date="2020-07" db="EMBL/GenBank/DDBJ databases">
        <title>Genome sequence and genetic diversity analysis of an under-domesticated orphan crop, white fonio (Digitaria exilis).</title>
        <authorList>
            <person name="Bennetzen J.L."/>
            <person name="Chen S."/>
            <person name="Ma X."/>
            <person name="Wang X."/>
            <person name="Yssel A.E.J."/>
            <person name="Chaluvadi S.R."/>
            <person name="Johnson M."/>
            <person name="Gangashetty P."/>
            <person name="Hamidou F."/>
            <person name="Sanogo M.D."/>
            <person name="Zwaenepoel A."/>
            <person name="Wallace J."/>
            <person name="Van De Peer Y."/>
            <person name="Van Deynze A."/>
        </authorList>
    </citation>
    <scope>NUCLEOTIDE SEQUENCE</scope>
    <source>
        <tissue evidence="6">Leaves</tissue>
    </source>
</reference>
<feature type="disulfide bond" evidence="3">
    <location>
        <begin position="244"/>
        <end position="254"/>
    </location>
</feature>
<feature type="disulfide bond" evidence="3">
    <location>
        <begin position="205"/>
        <end position="267"/>
    </location>
</feature>
<dbReference type="SMART" id="SM00205">
    <property type="entry name" value="THN"/>
    <property type="match status" value="1"/>
</dbReference>
<keyword evidence="7" id="KW-1185">Reference proteome</keyword>
<dbReference type="SUPFAM" id="SSF49870">
    <property type="entry name" value="Osmotin, thaumatin-like protein"/>
    <property type="match status" value="1"/>
</dbReference>
<dbReference type="Proteomes" id="UP000636709">
    <property type="component" value="Unassembled WGS sequence"/>
</dbReference>
<evidence type="ECO:0000256" key="4">
    <source>
        <dbReference type="SAM" id="MobiDB-lite"/>
    </source>
</evidence>
<evidence type="ECO:0008006" key="8">
    <source>
        <dbReference type="Google" id="ProtNLM"/>
    </source>
</evidence>
<dbReference type="PROSITE" id="PS51367">
    <property type="entry name" value="THAUMATIN_2"/>
    <property type="match status" value="1"/>
</dbReference>
<dbReference type="PIRSF" id="PIRSF002703">
    <property type="entry name" value="Thaumatin"/>
    <property type="match status" value="1"/>
</dbReference>
<dbReference type="InterPro" id="IPR017949">
    <property type="entry name" value="Thaumatin_CS"/>
</dbReference>
<evidence type="ECO:0000256" key="1">
    <source>
        <dbReference type="ARBA" id="ARBA00010607"/>
    </source>
</evidence>
<evidence type="ECO:0000313" key="7">
    <source>
        <dbReference type="Proteomes" id="UP000636709"/>
    </source>
</evidence>
<proteinExistence type="inferred from homology"/>
<feature type="region of interest" description="Disordered" evidence="4">
    <location>
        <begin position="1"/>
        <end position="41"/>
    </location>
</feature>
<keyword evidence="5" id="KW-0472">Membrane</keyword>
<keyword evidence="5" id="KW-1133">Transmembrane helix</keyword>
<feature type="disulfide bond" evidence="3">
    <location>
        <begin position="81"/>
        <end position="295"/>
    </location>
</feature>
<dbReference type="Pfam" id="PF00314">
    <property type="entry name" value="Thaumatin"/>
    <property type="match status" value="1"/>
</dbReference>
<feature type="disulfide bond" evidence="3">
    <location>
        <begin position="213"/>
        <end position="230"/>
    </location>
</feature>
<dbReference type="AlphaFoldDB" id="A0A835B470"/>
<evidence type="ECO:0000256" key="5">
    <source>
        <dbReference type="SAM" id="Phobius"/>
    </source>
</evidence>
<dbReference type="Gene3D" id="2.60.110.10">
    <property type="entry name" value="Thaumatin"/>
    <property type="match status" value="1"/>
</dbReference>
<protein>
    <recommendedName>
        <fullName evidence="8">Thaumatin-like protein</fullName>
    </recommendedName>
</protein>